<evidence type="ECO:0000313" key="2">
    <source>
        <dbReference type="Proteomes" id="UP000593567"/>
    </source>
</evidence>
<evidence type="ECO:0000313" key="1">
    <source>
        <dbReference type="EMBL" id="KAF6036365.1"/>
    </source>
</evidence>
<reference evidence="1" key="1">
    <citation type="submission" date="2020-06" db="EMBL/GenBank/DDBJ databases">
        <title>Draft genome of Bugula neritina, a colonial animal packing powerful symbionts and potential medicines.</title>
        <authorList>
            <person name="Rayko M."/>
        </authorList>
    </citation>
    <scope>NUCLEOTIDE SEQUENCE [LARGE SCALE GENOMIC DNA]</scope>
    <source>
        <strain evidence="1">Kwan_BN1</strain>
    </source>
</reference>
<proteinExistence type="predicted"/>
<keyword evidence="2" id="KW-1185">Reference proteome</keyword>
<sequence>MIRKKSRALEQTFDRIDKLEVMVSHIDQTLTKLEQQVKGAKLTLALSLLSRRRCWEPEQHRRITKTRVLSTKDLQKETPATMKK</sequence>
<protein>
    <submittedName>
        <fullName evidence="1">Uncharacterized protein</fullName>
    </submittedName>
</protein>
<dbReference type="EMBL" id="VXIV02000740">
    <property type="protein sequence ID" value="KAF6036365.1"/>
    <property type="molecule type" value="Genomic_DNA"/>
</dbReference>
<dbReference type="Proteomes" id="UP000593567">
    <property type="component" value="Unassembled WGS sequence"/>
</dbReference>
<name>A0A7J7KDT5_BUGNE</name>
<gene>
    <name evidence="1" type="ORF">EB796_005332</name>
</gene>
<organism evidence="1 2">
    <name type="scientific">Bugula neritina</name>
    <name type="common">Brown bryozoan</name>
    <name type="synonym">Sertularia neritina</name>
    <dbReference type="NCBI Taxonomy" id="10212"/>
    <lineage>
        <taxon>Eukaryota</taxon>
        <taxon>Metazoa</taxon>
        <taxon>Spiralia</taxon>
        <taxon>Lophotrochozoa</taxon>
        <taxon>Bryozoa</taxon>
        <taxon>Gymnolaemata</taxon>
        <taxon>Cheilostomatida</taxon>
        <taxon>Flustrina</taxon>
        <taxon>Buguloidea</taxon>
        <taxon>Bugulidae</taxon>
        <taxon>Bugula</taxon>
    </lineage>
</organism>
<comment type="caution">
    <text evidence="1">The sequence shown here is derived from an EMBL/GenBank/DDBJ whole genome shotgun (WGS) entry which is preliminary data.</text>
</comment>
<accession>A0A7J7KDT5</accession>
<dbReference type="AlphaFoldDB" id="A0A7J7KDT5"/>